<dbReference type="GO" id="GO:0004497">
    <property type="term" value="F:monooxygenase activity"/>
    <property type="evidence" value="ECO:0007669"/>
    <property type="project" value="UniProtKB-KW"/>
</dbReference>
<accession>A0A1M5N489</accession>
<dbReference type="PRINTS" id="PR00420">
    <property type="entry name" value="RNGMNOXGNASE"/>
</dbReference>
<keyword evidence="1" id="KW-0560">Oxidoreductase</keyword>
<keyword evidence="2" id="KW-0503">Monooxygenase</keyword>
<dbReference type="OrthoDB" id="9766816at2"/>
<evidence type="ECO:0000313" key="5">
    <source>
        <dbReference type="Proteomes" id="UP000184212"/>
    </source>
</evidence>
<protein>
    <submittedName>
        <fullName evidence="4">2-polyprenyl-6-methoxyphenol hydroxylase</fullName>
    </submittedName>
</protein>
<dbReference type="SUPFAM" id="SSF51905">
    <property type="entry name" value="FAD/NAD(P)-binding domain"/>
    <property type="match status" value="1"/>
</dbReference>
<dbReference type="PANTHER" id="PTHR13789:SF309">
    <property type="entry name" value="PUTATIVE (AFU_ORTHOLOGUE AFUA_6G14510)-RELATED"/>
    <property type="match status" value="1"/>
</dbReference>
<dbReference type="EMBL" id="FQWQ01000001">
    <property type="protein sequence ID" value="SHG84267.1"/>
    <property type="molecule type" value="Genomic_DNA"/>
</dbReference>
<keyword evidence="5" id="KW-1185">Reference proteome</keyword>
<dbReference type="RefSeq" id="WP_073133415.1">
    <property type="nucleotide sequence ID" value="NZ_FQWQ01000001.1"/>
</dbReference>
<proteinExistence type="predicted"/>
<evidence type="ECO:0000259" key="3">
    <source>
        <dbReference type="Pfam" id="PF01494"/>
    </source>
</evidence>
<gene>
    <name evidence="4" type="ORF">SAMN04488109_2092</name>
</gene>
<dbReference type="Gene3D" id="3.50.50.60">
    <property type="entry name" value="FAD/NAD(P)-binding domain"/>
    <property type="match status" value="1"/>
</dbReference>
<sequence length="386" mass="42634">MNKSKRLSIIGGGIGGLTLAIALRKKGYPVTVYENAPQLKPLGAGLGLAANAIKAFQQIGIRDEVLKAGRVLKKFIIKDQQGQVLSTANAERMSAKFGAPNNFTIHRADLHQVLLSQLPEGVVQQGKGCSDFEQTSNGVRLHFTDGTSVETDYVVACDGIHSVFRKKLLPGSAPRYAGYTCWRAVIDKIPPSLNMEETSETWGPGSRFGIVPLSRQRIYWFATINAPANDQEKKAFGVAELSRHFSGFHADVKNVLAQTEDAQLIWNDIIDLKPLKQFAFGNILLMGDAAHATTPNLGQGACMAIEDAVILANCLAENAEPIVAFQRFETRRLRRTRHIIRDSRRLGRIAQLENPFLIKLRNAAVRLTPERVTENQFKFISEVSFQ</sequence>
<dbReference type="InterPro" id="IPR050493">
    <property type="entry name" value="FAD-dep_Monooxygenase_BioMet"/>
</dbReference>
<reference evidence="4 5" key="1">
    <citation type="submission" date="2016-11" db="EMBL/GenBank/DDBJ databases">
        <authorList>
            <person name="Jaros S."/>
            <person name="Januszkiewicz K."/>
            <person name="Wedrychowicz H."/>
        </authorList>
    </citation>
    <scope>NUCLEOTIDE SEQUENCE [LARGE SCALE GENOMIC DNA]</scope>
    <source>
        <strain evidence="4 5">DSM 24574</strain>
    </source>
</reference>
<dbReference type="SUPFAM" id="SSF54373">
    <property type="entry name" value="FAD-linked reductases, C-terminal domain"/>
    <property type="match status" value="1"/>
</dbReference>
<evidence type="ECO:0000313" key="4">
    <source>
        <dbReference type="EMBL" id="SHG84267.1"/>
    </source>
</evidence>
<evidence type="ECO:0000256" key="2">
    <source>
        <dbReference type="ARBA" id="ARBA00023033"/>
    </source>
</evidence>
<dbReference type="NCBIfam" id="NF005243">
    <property type="entry name" value="PRK06753.1"/>
    <property type="match status" value="1"/>
</dbReference>
<dbReference type="InterPro" id="IPR002938">
    <property type="entry name" value="FAD-bd"/>
</dbReference>
<dbReference type="GO" id="GO:0071949">
    <property type="term" value="F:FAD binding"/>
    <property type="evidence" value="ECO:0007669"/>
    <property type="project" value="InterPro"/>
</dbReference>
<dbReference type="InterPro" id="IPR036188">
    <property type="entry name" value="FAD/NAD-bd_sf"/>
</dbReference>
<feature type="domain" description="FAD-binding" evidence="3">
    <location>
        <begin position="9"/>
        <end position="318"/>
    </location>
</feature>
<name>A0A1M5N489_9BACT</name>
<dbReference type="Pfam" id="PF01494">
    <property type="entry name" value="FAD_binding_3"/>
    <property type="match status" value="1"/>
</dbReference>
<organism evidence="4 5">
    <name type="scientific">Chryseolinea serpens</name>
    <dbReference type="NCBI Taxonomy" id="947013"/>
    <lineage>
        <taxon>Bacteria</taxon>
        <taxon>Pseudomonadati</taxon>
        <taxon>Bacteroidota</taxon>
        <taxon>Cytophagia</taxon>
        <taxon>Cytophagales</taxon>
        <taxon>Fulvivirgaceae</taxon>
        <taxon>Chryseolinea</taxon>
    </lineage>
</organism>
<dbReference type="STRING" id="947013.SAMN04488109_2092"/>
<dbReference type="PANTHER" id="PTHR13789">
    <property type="entry name" value="MONOOXYGENASE"/>
    <property type="match status" value="1"/>
</dbReference>
<evidence type="ECO:0000256" key="1">
    <source>
        <dbReference type="ARBA" id="ARBA00023002"/>
    </source>
</evidence>
<dbReference type="AlphaFoldDB" id="A0A1M5N489"/>
<dbReference type="Proteomes" id="UP000184212">
    <property type="component" value="Unassembled WGS sequence"/>
</dbReference>